<dbReference type="GO" id="GO:0007165">
    <property type="term" value="P:signal transduction"/>
    <property type="evidence" value="ECO:0007669"/>
    <property type="project" value="UniProtKB-KW"/>
</dbReference>
<dbReference type="PROSITE" id="PS50111">
    <property type="entry name" value="CHEMOTAXIS_TRANSDUC_2"/>
    <property type="match status" value="1"/>
</dbReference>
<dbReference type="InterPro" id="IPR003660">
    <property type="entry name" value="HAMP_dom"/>
</dbReference>
<feature type="domain" description="Methyl-accepting transducer" evidence="7">
    <location>
        <begin position="274"/>
        <end position="510"/>
    </location>
</feature>
<dbReference type="AlphaFoldDB" id="K6YAN7"/>
<name>K6YAN7_9ALTE</name>
<dbReference type="SMART" id="SM00304">
    <property type="entry name" value="HAMP"/>
    <property type="match status" value="1"/>
</dbReference>
<dbReference type="EMBL" id="BAEO01000058">
    <property type="protein sequence ID" value="GAC21016.1"/>
    <property type="molecule type" value="Genomic_DNA"/>
</dbReference>
<dbReference type="InterPro" id="IPR004089">
    <property type="entry name" value="MCPsignal_dom"/>
</dbReference>
<keyword evidence="3 5" id="KW-0807">Transducer</keyword>
<dbReference type="Gene3D" id="1.10.287.950">
    <property type="entry name" value="Methyl-accepting chemotaxis protein"/>
    <property type="match status" value="1"/>
</dbReference>
<dbReference type="FunFam" id="1.10.287.950:FF:000001">
    <property type="entry name" value="Methyl-accepting chemotaxis sensory transducer"/>
    <property type="match status" value="1"/>
</dbReference>
<dbReference type="Proteomes" id="UP000006327">
    <property type="component" value="Unassembled WGS sequence"/>
</dbReference>
<comment type="subcellular location">
    <subcellularLocation>
        <location evidence="1">Cell inner membrane</location>
        <topology evidence="1">Multi-pass membrane protein</topology>
    </subcellularLocation>
</comment>
<evidence type="ECO:0000313" key="11">
    <source>
        <dbReference type="Proteomes" id="UP000006327"/>
    </source>
</evidence>
<dbReference type="PANTHER" id="PTHR32089">
    <property type="entry name" value="METHYL-ACCEPTING CHEMOTAXIS PROTEIN MCPB"/>
    <property type="match status" value="1"/>
</dbReference>
<dbReference type="InterPro" id="IPR035440">
    <property type="entry name" value="4HB_MCP_dom_sf"/>
</dbReference>
<dbReference type="eggNOG" id="COG0840">
    <property type="taxonomic scope" value="Bacteria"/>
</dbReference>
<dbReference type="SMART" id="SM00283">
    <property type="entry name" value="MA"/>
    <property type="match status" value="1"/>
</dbReference>
<comment type="caution">
    <text evidence="10">The sequence shown here is derived from an EMBL/GenBank/DDBJ whole genome shotgun (WGS) entry which is preliminary data.</text>
</comment>
<evidence type="ECO:0000256" key="6">
    <source>
        <dbReference type="SAM" id="Phobius"/>
    </source>
</evidence>
<evidence type="ECO:0000259" key="8">
    <source>
        <dbReference type="PROSITE" id="PS50192"/>
    </source>
</evidence>
<dbReference type="OrthoDB" id="49457at2"/>
<feature type="domain" description="HAMP" evidence="9">
    <location>
        <begin position="215"/>
        <end position="269"/>
    </location>
</feature>
<dbReference type="InterPro" id="IPR000727">
    <property type="entry name" value="T_SNARE_dom"/>
</dbReference>
<dbReference type="PROSITE" id="PS50885">
    <property type="entry name" value="HAMP"/>
    <property type="match status" value="1"/>
</dbReference>
<keyword evidence="6" id="KW-0812">Transmembrane</keyword>
<dbReference type="GO" id="GO:0006935">
    <property type="term" value="P:chemotaxis"/>
    <property type="evidence" value="ECO:0007669"/>
    <property type="project" value="UniProtKB-ARBA"/>
</dbReference>
<feature type="transmembrane region" description="Helical" evidence="6">
    <location>
        <begin position="12"/>
        <end position="33"/>
    </location>
</feature>
<dbReference type="RefSeq" id="WP_007623529.1">
    <property type="nucleotide sequence ID" value="NZ_BAEO01000058.1"/>
</dbReference>
<gene>
    <name evidence="10" type="primary">hlyB</name>
    <name evidence="10" type="ORF">GARC_4069</name>
</gene>
<evidence type="ECO:0000256" key="3">
    <source>
        <dbReference type="ARBA" id="ARBA00023224"/>
    </source>
</evidence>
<keyword evidence="11" id="KW-1185">Reference proteome</keyword>
<evidence type="ECO:0000313" key="10">
    <source>
        <dbReference type="EMBL" id="GAC21016.1"/>
    </source>
</evidence>
<evidence type="ECO:0000256" key="4">
    <source>
        <dbReference type="ARBA" id="ARBA00029447"/>
    </source>
</evidence>
<feature type="transmembrane region" description="Helical" evidence="6">
    <location>
        <begin position="194"/>
        <end position="217"/>
    </location>
</feature>
<feature type="domain" description="T-SNARE coiled-coil homology" evidence="8">
    <location>
        <begin position="461"/>
        <end position="506"/>
    </location>
</feature>
<dbReference type="PANTHER" id="PTHR32089:SF120">
    <property type="entry name" value="METHYL-ACCEPTING CHEMOTAXIS PROTEIN TLPQ"/>
    <property type="match status" value="1"/>
</dbReference>
<keyword evidence="2" id="KW-0997">Cell inner membrane</keyword>
<dbReference type="Pfam" id="PF00015">
    <property type="entry name" value="MCPsignal"/>
    <property type="match status" value="1"/>
</dbReference>
<dbReference type="Pfam" id="PF00672">
    <property type="entry name" value="HAMP"/>
    <property type="match status" value="1"/>
</dbReference>
<evidence type="ECO:0000256" key="1">
    <source>
        <dbReference type="ARBA" id="ARBA00004429"/>
    </source>
</evidence>
<dbReference type="CDD" id="cd11386">
    <property type="entry name" value="MCP_signal"/>
    <property type="match status" value="1"/>
</dbReference>
<keyword evidence="6" id="KW-1133">Transmembrane helix</keyword>
<evidence type="ECO:0000259" key="7">
    <source>
        <dbReference type="PROSITE" id="PS50111"/>
    </source>
</evidence>
<accession>K6YAN7</accession>
<dbReference type="PROSITE" id="PS50192">
    <property type="entry name" value="T_SNARE"/>
    <property type="match status" value="1"/>
</dbReference>
<dbReference type="SUPFAM" id="SSF58104">
    <property type="entry name" value="Methyl-accepting chemotaxis protein (MCP) signaling domain"/>
    <property type="match status" value="1"/>
</dbReference>
<sequence>MTINDLSIRSKFAIPLLSITLMLILISVLSLWSNNKLTHNVDRLSDTFLNSIEDALNADRDLYQALTASQNYLLKVSHGNQDTSGEIDSFNENAKQALDRMNSARALLKNYPEVGQSIASFEAHYKAWLSEAQKVFALADAGKIQEATKYGSNQVLKDFEILRTDYDLMGSKARAVADRLTLEAKESSEVKQTILIVLIVFSLIVCTISVVVGPRLVTTRVFELNDVIKTISDGEGDLRSRLNAKGKDELATLAGTFNGLMSKLQSLIIAIKNDATTLDTAVEDLNDSTTKNQTISEEQSINLHQISDAMTQMGQAIHEIALSAQTAQSETETVKHNTAMSTEIVGETAVNINRLSDAILSAKEVIGKLATESNQIVQVLDVIRSIADQTNLLALNAAIEAARAGEYGRGFAVVADEVRTLASRTQKSTEDIQKMIGGLEKGVEEAVNAITIGSNQVEDVVNMSQRLNDSLELVNGSVTETTGIIIQIAAATEEQSAVVDDINRTIALLNGLSIDGNEVTLQTNTVSTNISHLAKDLNGNVGRFKV</sequence>
<keyword evidence="6" id="KW-0472">Membrane</keyword>
<reference evidence="10 11" key="1">
    <citation type="journal article" date="2017" name="Antonie Van Leeuwenhoek">
        <title>Rhizobium rhizosphaerae sp. nov., a novel species isolated from rice rhizosphere.</title>
        <authorList>
            <person name="Zhao J.J."/>
            <person name="Zhang J."/>
            <person name="Zhang R.J."/>
            <person name="Zhang C.W."/>
            <person name="Yin H.Q."/>
            <person name="Zhang X.X."/>
        </authorList>
    </citation>
    <scope>NUCLEOTIDE SEQUENCE [LARGE SCALE GENOMIC DNA]</scope>
    <source>
        <strain evidence="10 11">BSs20135</strain>
    </source>
</reference>
<dbReference type="Pfam" id="PF12729">
    <property type="entry name" value="4HB_MCP_1"/>
    <property type="match status" value="1"/>
</dbReference>
<dbReference type="GO" id="GO:0005886">
    <property type="term" value="C:plasma membrane"/>
    <property type="evidence" value="ECO:0007669"/>
    <property type="project" value="UniProtKB-SubCell"/>
</dbReference>
<proteinExistence type="inferred from homology"/>
<comment type="similarity">
    <text evidence="4">Belongs to the methyl-accepting chemotaxis (MCP) protein family.</text>
</comment>
<dbReference type="CDD" id="cd06225">
    <property type="entry name" value="HAMP"/>
    <property type="match status" value="1"/>
</dbReference>
<dbReference type="SUPFAM" id="SSF47170">
    <property type="entry name" value="Aspartate receptor, ligand-binding domain"/>
    <property type="match status" value="1"/>
</dbReference>
<evidence type="ECO:0000256" key="2">
    <source>
        <dbReference type="ARBA" id="ARBA00022519"/>
    </source>
</evidence>
<dbReference type="STRING" id="493475.GARC_4069"/>
<evidence type="ECO:0000256" key="5">
    <source>
        <dbReference type="PROSITE-ProRule" id="PRU00284"/>
    </source>
</evidence>
<dbReference type="InterPro" id="IPR024478">
    <property type="entry name" value="HlyB_4HB_MCP"/>
</dbReference>
<evidence type="ECO:0000259" key="9">
    <source>
        <dbReference type="PROSITE" id="PS50885"/>
    </source>
</evidence>
<organism evidence="10 11">
    <name type="scientific">Paraglaciecola arctica BSs20135</name>
    <dbReference type="NCBI Taxonomy" id="493475"/>
    <lineage>
        <taxon>Bacteria</taxon>
        <taxon>Pseudomonadati</taxon>
        <taxon>Pseudomonadota</taxon>
        <taxon>Gammaproteobacteria</taxon>
        <taxon>Alteromonadales</taxon>
        <taxon>Alteromonadaceae</taxon>
        <taxon>Paraglaciecola</taxon>
    </lineage>
</organism>
<protein>
    <submittedName>
        <fullName evidence="10">Hemolysin secretion protein</fullName>
    </submittedName>
</protein>
<keyword evidence="2" id="KW-1003">Cell membrane</keyword>